<comment type="similarity">
    <text evidence="1">Belongs to the membrane fusion protein (MFP) (TC 8.A.1) family.</text>
</comment>
<dbReference type="GO" id="GO:0060003">
    <property type="term" value="P:copper ion export"/>
    <property type="evidence" value="ECO:0007669"/>
    <property type="project" value="TreeGrafter"/>
</dbReference>
<evidence type="ECO:0000256" key="2">
    <source>
        <dbReference type="ARBA" id="ARBA00022448"/>
    </source>
</evidence>
<sequence length="411" mass="44473">MKKYITLIFAVSVLLTGCKKESEATETKEATEVEKPDEHEDPNVAHFTEEQIKTVGIQMGSIESKELSNTIKVSGMLTVPNQNKAFVTPSYSGIVRSLYVQPGSYVSKGKVIATISNPDLIVMQQQLQQVNGQIRMAELEVTRAQQLYKGNAAPLKKFQQAQTDLATLRSQRSGLQKQLGSIGAAQGYSSSLSVRAPISGTVSKVIAQIGSNVDMASPIAEIVSNSALHLDIYVYEKDLGKVQPGQTIHFTLTNSPGKEYDAKITSIGTAFEGESKTVPVHAQVVGDRTGLIDGMNVAAVISLDNQTAASVPTEAIVNDKGQDFIFIIQNEHEEEGKNEKVSALKKESNKKTTEEKEVSFEKIPVAKGVTDLGYTQITPLKIIPGNAKVVVKNAFFILAKMNNKGEEGHGH</sequence>
<dbReference type="PANTHER" id="PTHR30097">
    <property type="entry name" value="CATION EFFLUX SYSTEM PROTEIN CUSB"/>
    <property type="match status" value="1"/>
</dbReference>
<keyword evidence="3" id="KW-0175">Coiled coil</keyword>
<organism evidence="7 8">
    <name type="scientific">Chryseobacterium taklimakanense</name>
    <dbReference type="NCBI Taxonomy" id="536441"/>
    <lineage>
        <taxon>Bacteria</taxon>
        <taxon>Pseudomonadati</taxon>
        <taxon>Bacteroidota</taxon>
        <taxon>Flavobacteriia</taxon>
        <taxon>Flavobacteriales</taxon>
        <taxon>Weeksellaceae</taxon>
        <taxon>Chryseobacterium group</taxon>
        <taxon>Chryseobacterium</taxon>
    </lineage>
</organism>
<dbReference type="AlphaFoldDB" id="A0A239XL27"/>
<dbReference type="PANTHER" id="PTHR30097:SF4">
    <property type="entry name" value="SLR6042 PROTEIN"/>
    <property type="match status" value="1"/>
</dbReference>
<dbReference type="PROSITE" id="PS51257">
    <property type="entry name" value="PROKAR_LIPOPROTEIN"/>
    <property type="match status" value="1"/>
</dbReference>
<proteinExistence type="inferred from homology"/>
<accession>A0A239XL27</accession>
<dbReference type="Proteomes" id="UP000215196">
    <property type="component" value="Chromosome 1"/>
</dbReference>
<dbReference type="Gene3D" id="2.40.50.100">
    <property type="match status" value="1"/>
</dbReference>
<evidence type="ECO:0000313" key="8">
    <source>
        <dbReference type="Proteomes" id="UP000215196"/>
    </source>
</evidence>
<dbReference type="GO" id="GO:0022857">
    <property type="term" value="F:transmembrane transporter activity"/>
    <property type="evidence" value="ECO:0007669"/>
    <property type="project" value="InterPro"/>
</dbReference>
<dbReference type="KEGG" id="ctak:4412677_01625"/>
<dbReference type="NCBIfam" id="TIGR01730">
    <property type="entry name" value="RND_mfp"/>
    <property type="match status" value="1"/>
</dbReference>
<feature type="domain" description="CusB-like beta-barrel" evidence="5">
    <location>
        <begin position="230"/>
        <end position="299"/>
    </location>
</feature>
<evidence type="ECO:0000259" key="5">
    <source>
        <dbReference type="Pfam" id="PF25954"/>
    </source>
</evidence>
<feature type="region of interest" description="Disordered" evidence="4">
    <location>
        <begin position="24"/>
        <end position="43"/>
    </location>
</feature>
<evidence type="ECO:0000256" key="1">
    <source>
        <dbReference type="ARBA" id="ARBA00009477"/>
    </source>
</evidence>
<feature type="domain" description="CzcB-like barrel-sandwich hybrid" evidence="6">
    <location>
        <begin position="85"/>
        <end position="222"/>
    </location>
</feature>
<keyword evidence="8" id="KW-1185">Reference proteome</keyword>
<keyword evidence="2" id="KW-0813">Transport</keyword>
<dbReference type="Gene3D" id="2.40.30.170">
    <property type="match status" value="1"/>
</dbReference>
<name>A0A239XL27_9FLAO</name>
<feature type="coiled-coil region" evidence="3">
    <location>
        <begin position="120"/>
        <end position="178"/>
    </location>
</feature>
<dbReference type="Pfam" id="PF25973">
    <property type="entry name" value="BSH_CzcB"/>
    <property type="match status" value="1"/>
</dbReference>
<evidence type="ECO:0000313" key="7">
    <source>
        <dbReference type="EMBL" id="SNV46724.1"/>
    </source>
</evidence>
<evidence type="ECO:0000256" key="4">
    <source>
        <dbReference type="SAM" id="MobiDB-lite"/>
    </source>
</evidence>
<dbReference type="GO" id="GO:0015679">
    <property type="term" value="P:plasma membrane copper ion transport"/>
    <property type="evidence" value="ECO:0007669"/>
    <property type="project" value="TreeGrafter"/>
</dbReference>
<dbReference type="RefSeq" id="WP_095072177.1">
    <property type="nucleotide sequence ID" value="NZ_LT906465.1"/>
</dbReference>
<feature type="region of interest" description="Disordered" evidence="4">
    <location>
        <begin position="336"/>
        <end position="356"/>
    </location>
</feature>
<dbReference type="EMBL" id="LT906465">
    <property type="protein sequence ID" value="SNV46724.1"/>
    <property type="molecule type" value="Genomic_DNA"/>
</dbReference>
<dbReference type="InterPro" id="IPR006143">
    <property type="entry name" value="RND_pump_MFP"/>
</dbReference>
<evidence type="ECO:0000259" key="6">
    <source>
        <dbReference type="Pfam" id="PF25973"/>
    </source>
</evidence>
<gene>
    <name evidence="7" type="primary">czcB_1</name>
    <name evidence="7" type="ORF">SAMEA4412677_01625</name>
</gene>
<protein>
    <submittedName>
        <fullName evidence="7">Cation efflux system protein CzcB</fullName>
    </submittedName>
</protein>
<dbReference type="InterPro" id="IPR051909">
    <property type="entry name" value="MFP_Cation_Efflux"/>
</dbReference>
<dbReference type="GO" id="GO:0016020">
    <property type="term" value="C:membrane"/>
    <property type="evidence" value="ECO:0007669"/>
    <property type="project" value="InterPro"/>
</dbReference>
<dbReference type="GO" id="GO:0030313">
    <property type="term" value="C:cell envelope"/>
    <property type="evidence" value="ECO:0007669"/>
    <property type="project" value="TreeGrafter"/>
</dbReference>
<evidence type="ECO:0000256" key="3">
    <source>
        <dbReference type="SAM" id="Coils"/>
    </source>
</evidence>
<dbReference type="Pfam" id="PF25954">
    <property type="entry name" value="Beta-barrel_RND_2"/>
    <property type="match status" value="1"/>
</dbReference>
<dbReference type="InterPro" id="IPR058647">
    <property type="entry name" value="BSH_CzcB-like"/>
</dbReference>
<reference evidence="7 8" key="1">
    <citation type="submission" date="2017-06" db="EMBL/GenBank/DDBJ databases">
        <authorList>
            <consortium name="Pathogen Informatics"/>
        </authorList>
    </citation>
    <scope>NUCLEOTIDE SEQUENCE [LARGE SCALE GENOMIC DNA]</scope>
    <source>
        <strain evidence="7 8">NCTC13490</strain>
    </source>
</reference>
<dbReference type="SUPFAM" id="SSF111369">
    <property type="entry name" value="HlyD-like secretion proteins"/>
    <property type="match status" value="1"/>
</dbReference>
<dbReference type="InterPro" id="IPR058792">
    <property type="entry name" value="Beta-barrel_RND_2"/>
</dbReference>